<dbReference type="InterPro" id="IPR041256">
    <property type="entry name" value="CdiI_4"/>
</dbReference>
<dbReference type="EMBL" id="CP002824">
    <property type="protein sequence ID" value="AEG96975.1"/>
    <property type="molecule type" value="Genomic_DNA"/>
</dbReference>
<dbReference type="AlphaFoldDB" id="A0A0H3FVV5"/>
<dbReference type="KEGG" id="eae:EAE_10295"/>
<evidence type="ECO:0000313" key="3">
    <source>
        <dbReference type="Proteomes" id="UP000008881"/>
    </source>
</evidence>
<protein>
    <recommendedName>
        <fullName evidence="1">CDI immunity protein domain-containing protein</fullName>
    </recommendedName>
</protein>
<dbReference type="RefSeq" id="WP_015704291.1">
    <property type="nucleotide sequence ID" value="NC_015663.1"/>
</dbReference>
<dbReference type="eggNOG" id="ENOG5032USJ">
    <property type="taxonomic scope" value="Bacteria"/>
</dbReference>
<feature type="domain" description="CDI immunity protein" evidence="1">
    <location>
        <begin position="15"/>
        <end position="111"/>
    </location>
</feature>
<dbReference type="Proteomes" id="UP000008881">
    <property type="component" value="Chromosome"/>
</dbReference>
<evidence type="ECO:0000313" key="2">
    <source>
        <dbReference type="EMBL" id="AEG96975.1"/>
    </source>
</evidence>
<dbReference type="CDD" id="cd20688">
    <property type="entry name" value="CdiI_Ecoli_Nm-like"/>
    <property type="match status" value="1"/>
</dbReference>
<dbReference type="Pfam" id="PF18624">
    <property type="entry name" value="CdiI_4"/>
    <property type="match status" value="1"/>
</dbReference>
<proteinExistence type="predicted"/>
<evidence type="ECO:0000259" key="1">
    <source>
        <dbReference type="Pfam" id="PF18624"/>
    </source>
</evidence>
<sequence length="116" mass="13766">MNEYIFENIDYENDPEWVVRDYFNSMYLQGKFIWMLPYLINKIGCGVNETYCSFPDFEDPDPECHFEGIMFGVWDGELIVPEFVGFKYVRLACEKYIQLHPEDTEKVNELLAKIPA</sequence>
<dbReference type="PATRIC" id="fig|1028307.3.peg.2050"/>
<dbReference type="NCBIfam" id="NF033826">
    <property type="entry name" value="immun_CdiI"/>
    <property type="match status" value="1"/>
</dbReference>
<keyword evidence="3" id="KW-1185">Reference proteome</keyword>
<dbReference type="HOGENOM" id="CLU_146549_1_0_6"/>
<dbReference type="GeneID" id="93310236"/>
<reference evidence="2 3" key="1">
    <citation type="journal article" date="2012" name="J. Bacteriol.">
        <title>Complete genome sequence of Enterobacter aerogenes KCTC 2190.</title>
        <authorList>
            <person name="Shin S.H."/>
            <person name="Kim S."/>
            <person name="Kim J.Y."/>
            <person name="Lee S."/>
            <person name="Um Y."/>
            <person name="Oh M.K."/>
            <person name="Kim Y.R."/>
            <person name="Lee J."/>
            <person name="Yang K.S."/>
        </authorList>
    </citation>
    <scope>NUCLEOTIDE SEQUENCE [LARGE SCALE GENOMIC DNA]</scope>
    <source>
        <strain evidence="2 3">KCTC 2190</strain>
    </source>
</reference>
<name>A0A0H3FVV5_KLEAK</name>
<gene>
    <name evidence="2" type="ordered locus">EAE_10295</name>
</gene>
<organism evidence="2 3">
    <name type="scientific">Klebsiella aerogenes (strain ATCC 13048 / DSM 30053 / CCUG 1429 / JCM 1235 / KCTC 2190 / NBRC 13534 / NCIMB 10102 / NCTC 10006 / CDC 819-56)</name>
    <name type="common">Enterobacter aerogenes</name>
    <dbReference type="NCBI Taxonomy" id="1028307"/>
    <lineage>
        <taxon>Bacteria</taxon>
        <taxon>Pseudomonadati</taxon>
        <taxon>Pseudomonadota</taxon>
        <taxon>Gammaproteobacteria</taxon>
        <taxon>Enterobacterales</taxon>
        <taxon>Enterobacteriaceae</taxon>
        <taxon>Klebsiella/Raoultella group</taxon>
        <taxon>Klebsiella</taxon>
    </lineage>
</organism>
<accession>A0A0H3FVV5</accession>
<dbReference type="OrthoDB" id="6659460at2"/>